<dbReference type="Pfam" id="PF13489">
    <property type="entry name" value="Methyltransf_23"/>
    <property type="match status" value="1"/>
</dbReference>
<dbReference type="SUPFAM" id="SSF53335">
    <property type="entry name" value="S-adenosyl-L-methionine-dependent methyltransferases"/>
    <property type="match status" value="1"/>
</dbReference>
<gene>
    <name evidence="2" type="ORF">IFR04_012648</name>
</gene>
<feature type="region of interest" description="Disordered" evidence="1">
    <location>
        <begin position="62"/>
        <end position="134"/>
    </location>
</feature>
<evidence type="ECO:0000313" key="2">
    <source>
        <dbReference type="EMBL" id="KAG4414201.1"/>
    </source>
</evidence>
<dbReference type="Gene3D" id="3.40.50.150">
    <property type="entry name" value="Vaccinia Virus protein VP39"/>
    <property type="match status" value="1"/>
</dbReference>
<feature type="region of interest" description="Disordered" evidence="1">
    <location>
        <begin position="225"/>
        <end position="245"/>
    </location>
</feature>
<evidence type="ECO:0000256" key="1">
    <source>
        <dbReference type="SAM" id="MobiDB-lite"/>
    </source>
</evidence>
<name>A0A8H7T8E7_9HELO</name>
<dbReference type="OrthoDB" id="506498at2759"/>
<evidence type="ECO:0000313" key="3">
    <source>
        <dbReference type="Proteomes" id="UP000664132"/>
    </source>
</evidence>
<keyword evidence="3" id="KW-1185">Reference proteome</keyword>
<dbReference type="EMBL" id="JAFJYH010000276">
    <property type="protein sequence ID" value="KAG4414201.1"/>
    <property type="molecule type" value="Genomic_DNA"/>
</dbReference>
<dbReference type="InterPro" id="IPR029063">
    <property type="entry name" value="SAM-dependent_MTases_sf"/>
</dbReference>
<accession>A0A8H7T8E7</accession>
<dbReference type="AlphaFoldDB" id="A0A8H7T8E7"/>
<evidence type="ECO:0008006" key="4">
    <source>
        <dbReference type="Google" id="ProtNLM"/>
    </source>
</evidence>
<comment type="caution">
    <text evidence="2">The sequence shown here is derived from an EMBL/GenBank/DDBJ whole genome shotgun (WGS) entry which is preliminary data.</text>
</comment>
<dbReference type="Proteomes" id="UP000664132">
    <property type="component" value="Unassembled WGS sequence"/>
</dbReference>
<sequence>MPDLFTTHTGEVFSLEIPMACERHNGISTSDYPSNIDGTSLPIRSFASQNLTIPDLDSTFDVHDPSAPPTPNTNTSTPVSKRRTSCGSTNPLIEIVGPDDLPKRHDAQDETTAANSDPMNPASQPFSNKHTRRRSSVKDVLSLVTVKMVYNEYGELVEEKDLNVRPQSDELSVKQLLRVIKKAYHHELRDKVGKTITPRPDGQASVLVDDGIWRDRLSSWDFRGPRSPRSFKENEETPTETHSVSVYHGPPRVLEIGCSDGSWCFNFKKEQPDWIVEGIDDTNHWSCIPRDIILRDFMTLNAQANYDDYFGVVHTSQEAPEFTMRNINSLLAHHTPIPHYLYEFIRAREIFDRIESYKTFLDDVRSLLKPDGVVEFLEIDPRPRVFSGISKTNKKADKHKSVAQTDWTDKIADRFKNPLDEELATTVPGWSGRVAERLKANMRPQDGVSAACLKSWLQGAGFWDVKQIVLPIPVGGNTRPGQILKEFVLYQIELENCIPRLCDELPKVEIAAVESGAYYMNLHIVTGRKPYHPRPGDLLQDGSRQEMTASTYDAMARHHDSKTTQWKRCSPDIKLQRRSSL</sequence>
<proteinExistence type="predicted"/>
<protein>
    <recommendedName>
        <fullName evidence="4">Methyltransferase domain-containing protein</fullName>
    </recommendedName>
</protein>
<reference evidence="2" key="1">
    <citation type="submission" date="2021-02" db="EMBL/GenBank/DDBJ databases">
        <title>Genome sequence Cadophora malorum strain M34.</title>
        <authorList>
            <person name="Stefanovic E."/>
            <person name="Vu D."/>
            <person name="Scully C."/>
            <person name="Dijksterhuis J."/>
            <person name="Roader J."/>
            <person name="Houbraken J."/>
        </authorList>
    </citation>
    <scope>NUCLEOTIDE SEQUENCE</scope>
    <source>
        <strain evidence="2">M34</strain>
    </source>
</reference>
<feature type="compositionally biased region" description="Polar residues" evidence="1">
    <location>
        <begin position="110"/>
        <end position="128"/>
    </location>
</feature>
<organism evidence="2 3">
    <name type="scientific">Cadophora malorum</name>
    <dbReference type="NCBI Taxonomy" id="108018"/>
    <lineage>
        <taxon>Eukaryota</taxon>
        <taxon>Fungi</taxon>
        <taxon>Dikarya</taxon>
        <taxon>Ascomycota</taxon>
        <taxon>Pezizomycotina</taxon>
        <taxon>Leotiomycetes</taxon>
        <taxon>Helotiales</taxon>
        <taxon>Ploettnerulaceae</taxon>
        <taxon>Cadophora</taxon>
    </lineage>
</organism>